<evidence type="ECO:0000313" key="2">
    <source>
        <dbReference type="Proteomes" id="UP000214566"/>
    </source>
</evidence>
<name>A0A238D0T7_THIDL</name>
<gene>
    <name evidence="1" type="ORF">THIARS_50110</name>
</gene>
<proteinExistence type="predicted"/>
<protein>
    <submittedName>
        <fullName evidence="1">Uncharacterized protein</fullName>
    </submittedName>
</protein>
<accession>A0A238D0T7</accession>
<sequence>MSRAEHVAVIEPAVGFEHAVDFRKNLVELQMPRCGLERDHVEGIIGKRKFMRVVDHAFDPYLIPLGKNLPLSLHVTTAIDSGHVDVRLFLEQAKTKVIGAGRNIEDMIARVQNDGADELPDPYFPDPEARDDITFPIISRNILKNLRDAVFPNLVEMRPACVFTLLEPIHGH</sequence>
<dbReference type="AlphaFoldDB" id="A0A238D0T7"/>
<evidence type="ECO:0000313" key="1">
    <source>
        <dbReference type="EMBL" id="SBP86862.1"/>
    </source>
</evidence>
<dbReference type="Proteomes" id="UP000214566">
    <property type="component" value="Unassembled WGS sequence"/>
</dbReference>
<keyword evidence="2" id="KW-1185">Reference proteome</keyword>
<reference evidence="1 2" key="1">
    <citation type="submission" date="2016-06" db="EMBL/GenBank/DDBJ databases">
        <authorList>
            <person name="Kjaerup R.B."/>
            <person name="Dalgaard T.S."/>
            <person name="Juul-Madsen H.R."/>
        </authorList>
    </citation>
    <scope>NUCLEOTIDE SEQUENCE [LARGE SCALE GENOMIC DNA]</scope>
    <source>
        <strain evidence="1 2">DSM 16361</strain>
    </source>
</reference>
<dbReference type="EMBL" id="FLMQ01000045">
    <property type="protein sequence ID" value="SBP86862.1"/>
    <property type="molecule type" value="Genomic_DNA"/>
</dbReference>
<organism evidence="1 2">
    <name type="scientific">Thiomonas delicata</name>
    <name type="common">Thiomonas cuprina</name>
    <dbReference type="NCBI Taxonomy" id="364030"/>
    <lineage>
        <taxon>Bacteria</taxon>
        <taxon>Pseudomonadati</taxon>
        <taxon>Pseudomonadota</taxon>
        <taxon>Betaproteobacteria</taxon>
        <taxon>Burkholderiales</taxon>
        <taxon>Thiomonas</taxon>
    </lineage>
</organism>